<dbReference type="EMBL" id="KZ819607">
    <property type="protein sequence ID" value="PWN31648.1"/>
    <property type="molecule type" value="Genomic_DNA"/>
</dbReference>
<organism evidence="3 4">
    <name type="scientific">Meira miltonrushii</name>
    <dbReference type="NCBI Taxonomy" id="1280837"/>
    <lineage>
        <taxon>Eukaryota</taxon>
        <taxon>Fungi</taxon>
        <taxon>Dikarya</taxon>
        <taxon>Basidiomycota</taxon>
        <taxon>Ustilaginomycotina</taxon>
        <taxon>Exobasidiomycetes</taxon>
        <taxon>Exobasidiales</taxon>
        <taxon>Brachybasidiaceae</taxon>
        <taxon>Meira</taxon>
    </lineage>
</organism>
<feature type="compositionally biased region" description="Basic and acidic residues" evidence="1">
    <location>
        <begin position="212"/>
        <end position="225"/>
    </location>
</feature>
<protein>
    <submittedName>
        <fullName evidence="3">Uncharacterized protein</fullName>
    </submittedName>
</protein>
<dbReference type="GeneID" id="37019747"/>
<proteinExistence type="predicted"/>
<feature type="region of interest" description="Disordered" evidence="1">
    <location>
        <begin position="25"/>
        <end position="68"/>
    </location>
</feature>
<accession>A0A316V3S6</accession>
<dbReference type="InParanoid" id="A0A316V3S6"/>
<feature type="compositionally biased region" description="Basic and acidic residues" evidence="1">
    <location>
        <begin position="189"/>
        <end position="200"/>
    </location>
</feature>
<evidence type="ECO:0000313" key="4">
    <source>
        <dbReference type="Proteomes" id="UP000245771"/>
    </source>
</evidence>
<keyword evidence="4" id="KW-1185">Reference proteome</keyword>
<feature type="compositionally biased region" description="Basic and acidic residues" evidence="1">
    <location>
        <begin position="165"/>
        <end position="181"/>
    </location>
</feature>
<evidence type="ECO:0000256" key="2">
    <source>
        <dbReference type="SAM" id="SignalP"/>
    </source>
</evidence>
<dbReference type="RefSeq" id="XP_025351950.1">
    <property type="nucleotide sequence ID" value="XM_025497966.1"/>
</dbReference>
<evidence type="ECO:0000256" key="1">
    <source>
        <dbReference type="SAM" id="MobiDB-lite"/>
    </source>
</evidence>
<dbReference type="AlphaFoldDB" id="A0A316V3S6"/>
<name>A0A316V3S6_9BASI</name>
<feature type="compositionally biased region" description="Basic residues" evidence="1">
    <location>
        <begin position="201"/>
        <end position="211"/>
    </location>
</feature>
<reference evidence="3 4" key="1">
    <citation type="journal article" date="2018" name="Mol. Biol. Evol.">
        <title>Broad Genomic Sampling Reveals a Smut Pathogenic Ancestry of the Fungal Clade Ustilaginomycotina.</title>
        <authorList>
            <person name="Kijpornyongpan T."/>
            <person name="Mondo S.J."/>
            <person name="Barry K."/>
            <person name="Sandor L."/>
            <person name="Lee J."/>
            <person name="Lipzen A."/>
            <person name="Pangilinan J."/>
            <person name="LaButti K."/>
            <person name="Hainaut M."/>
            <person name="Henrissat B."/>
            <person name="Grigoriev I.V."/>
            <person name="Spatafora J.W."/>
            <person name="Aime M.C."/>
        </authorList>
    </citation>
    <scope>NUCLEOTIDE SEQUENCE [LARGE SCALE GENOMIC DNA]</scope>
    <source>
        <strain evidence="3 4">MCA 3882</strain>
    </source>
</reference>
<keyword evidence="2" id="KW-0732">Signal</keyword>
<evidence type="ECO:0000313" key="3">
    <source>
        <dbReference type="EMBL" id="PWN31648.1"/>
    </source>
</evidence>
<dbReference type="Proteomes" id="UP000245771">
    <property type="component" value="Unassembled WGS sequence"/>
</dbReference>
<feature type="region of interest" description="Disordered" evidence="1">
    <location>
        <begin position="146"/>
        <end position="231"/>
    </location>
</feature>
<feature type="chain" id="PRO_5016392473" evidence="2">
    <location>
        <begin position="24"/>
        <end position="231"/>
    </location>
</feature>
<feature type="signal peptide" evidence="2">
    <location>
        <begin position="1"/>
        <end position="23"/>
    </location>
</feature>
<sequence length="231" mass="27294">MTMRLKKCVLVIALLYIVSECVATGNSQGENRRSEPIPDLNEPAAEEMEESRIEVQDPMHEPIGSKQSLHSDEEWIEIWRKNHKKELKKQQRIRYNTKLNNDPARKAALRASRQEKEKGWRLQRKERIKALPAEERKASLDRTRLMNNESARKRRTAHYYGGFSTRKEQERNRLRELERSGKATSSQLEKLKSLRHEERLKYHKKAQRKKELKNAKAEDDGTVDKRKNRNG</sequence>
<feature type="compositionally biased region" description="Basic and acidic residues" evidence="1">
    <location>
        <begin position="50"/>
        <end position="60"/>
    </location>
</feature>
<gene>
    <name evidence="3" type="ORF">FA14DRAFT_158461</name>
</gene>